<organism evidence="1">
    <name type="scientific">Anguilla anguilla</name>
    <name type="common">European freshwater eel</name>
    <name type="synonym">Muraena anguilla</name>
    <dbReference type="NCBI Taxonomy" id="7936"/>
    <lineage>
        <taxon>Eukaryota</taxon>
        <taxon>Metazoa</taxon>
        <taxon>Chordata</taxon>
        <taxon>Craniata</taxon>
        <taxon>Vertebrata</taxon>
        <taxon>Euteleostomi</taxon>
        <taxon>Actinopterygii</taxon>
        <taxon>Neopterygii</taxon>
        <taxon>Teleostei</taxon>
        <taxon>Anguilliformes</taxon>
        <taxon>Anguillidae</taxon>
        <taxon>Anguilla</taxon>
    </lineage>
</organism>
<evidence type="ECO:0000313" key="1">
    <source>
        <dbReference type="EMBL" id="JAH39383.1"/>
    </source>
</evidence>
<dbReference type="AlphaFoldDB" id="A0A0E9SFW6"/>
<name>A0A0E9SFW6_ANGAN</name>
<proteinExistence type="predicted"/>
<sequence>MHHFYSMQLISRDFWLLLSFVA</sequence>
<protein>
    <submittedName>
        <fullName evidence="1">Uncharacterized protein</fullName>
    </submittedName>
</protein>
<reference evidence="1" key="2">
    <citation type="journal article" date="2015" name="Fish Shellfish Immunol.">
        <title>Early steps in the European eel (Anguilla anguilla)-Vibrio vulnificus interaction in the gills: Role of the RtxA13 toxin.</title>
        <authorList>
            <person name="Callol A."/>
            <person name="Pajuelo D."/>
            <person name="Ebbesson L."/>
            <person name="Teles M."/>
            <person name="MacKenzie S."/>
            <person name="Amaro C."/>
        </authorList>
    </citation>
    <scope>NUCLEOTIDE SEQUENCE</scope>
</reference>
<dbReference type="EMBL" id="GBXM01069194">
    <property type="protein sequence ID" value="JAH39383.1"/>
    <property type="molecule type" value="Transcribed_RNA"/>
</dbReference>
<reference evidence="1" key="1">
    <citation type="submission" date="2014-11" db="EMBL/GenBank/DDBJ databases">
        <authorList>
            <person name="Amaro Gonzalez C."/>
        </authorList>
    </citation>
    <scope>NUCLEOTIDE SEQUENCE</scope>
</reference>
<accession>A0A0E9SFW6</accession>